<evidence type="ECO:0000256" key="1">
    <source>
        <dbReference type="SAM" id="Phobius"/>
    </source>
</evidence>
<keyword evidence="1" id="KW-0472">Membrane</keyword>
<evidence type="ECO:0000313" key="3">
    <source>
        <dbReference type="Proteomes" id="UP001226434"/>
    </source>
</evidence>
<organism evidence="2 3">
    <name type="scientific">Pinibacter soli</name>
    <dbReference type="NCBI Taxonomy" id="3044211"/>
    <lineage>
        <taxon>Bacteria</taxon>
        <taxon>Pseudomonadati</taxon>
        <taxon>Bacteroidota</taxon>
        <taxon>Chitinophagia</taxon>
        <taxon>Chitinophagales</taxon>
        <taxon>Chitinophagaceae</taxon>
        <taxon>Pinibacter</taxon>
    </lineage>
</organism>
<comment type="caution">
    <text evidence="2">The sequence shown here is derived from an EMBL/GenBank/DDBJ whole genome shotgun (WGS) entry which is preliminary data.</text>
</comment>
<feature type="transmembrane region" description="Helical" evidence="1">
    <location>
        <begin position="12"/>
        <end position="35"/>
    </location>
</feature>
<dbReference type="RefSeq" id="WP_282335056.1">
    <property type="nucleotide sequence ID" value="NZ_JASBRG010000007.1"/>
</dbReference>
<proteinExistence type="predicted"/>
<accession>A0ABT6RGF9</accession>
<reference evidence="2 3" key="1">
    <citation type="submission" date="2023-05" db="EMBL/GenBank/DDBJ databases">
        <title>Genome sequence of Pinibacter sp. MAH-24.</title>
        <authorList>
            <person name="Huq M.A."/>
        </authorList>
    </citation>
    <scope>NUCLEOTIDE SEQUENCE [LARGE SCALE GENOMIC DNA]</scope>
    <source>
        <strain evidence="2 3">MAH-24</strain>
    </source>
</reference>
<keyword evidence="1" id="KW-1133">Transmembrane helix</keyword>
<feature type="transmembrane region" description="Helical" evidence="1">
    <location>
        <begin position="55"/>
        <end position="82"/>
    </location>
</feature>
<dbReference type="EMBL" id="JASBRG010000007">
    <property type="protein sequence ID" value="MDI3320954.1"/>
    <property type="molecule type" value="Genomic_DNA"/>
</dbReference>
<dbReference type="Proteomes" id="UP001226434">
    <property type="component" value="Unassembled WGS sequence"/>
</dbReference>
<keyword evidence="1" id="KW-0812">Transmembrane</keyword>
<sequence length="267" mass="31243">MKPILSKKSRSFFAAVAITTVFSIVFTAGLFCLFFDKKLNEFFIYLDEHIKAISILVKIIVFVSAIIWLVTPIIIACLIYTFTKDHYDSRKTSIIDRIKSTMRKSKWISPQIETLGFNSNFDDNDFDNFAQSELKKLQCDLTTRRDEYLSIYKGGPLFLSEARERFKNKMSGLLDYQDEVILSMHIELHSQIKTRIRYYKKQMKNAEQTDVSSLHLLSDYSNQMDDFYSEIYSNLEKELADLNIQLQELSDDHLDKLQNLSTKFSSY</sequence>
<evidence type="ECO:0000313" key="2">
    <source>
        <dbReference type="EMBL" id="MDI3320954.1"/>
    </source>
</evidence>
<name>A0ABT6RGF9_9BACT</name>
<gene>
    <name evidence="2" type="ORF">QJ048_14275</name>
</gene>
<keyword evidence="3" id="KW-1185">Reference proteome</keyword>
<protein>
    <submittedName>
        <fullName evidence="2">Uncharacterized protein</fullName>
    </submittedName>
</protein>